<sequence>MSSRSMSIFASTKRAALFLSRSDRGKTRRHRLVCRCNLLASCIPTCTDTALSLSRCLDVCFSTDRRYLIDLSDEQAHSWGA</sequence>
<comment type="caution">
    <text evidence="1">The sequence shown here is derived from an EMBL/GenBank/DDBJ whole genome shotgun (WGS) entry which is preliminary data.</text>
</comment>
<dbReference type="Proteomes" id="UP000790709">
    <property type="component" value="Unassembled WGS sequence"/>
</dbReference>
<keyword evidence="2" id="KW-1185">Reference proteome</keyword>
<accession>A0ACB8BTA9</accession>
<gene>
    <name evidence="1" type="ORF">BV22DRAFT_228410</name>
</gene>
<evidence type="ECO:0000313" key="2">
    <source>
        <dbReference type="Proteomes" id="UP000790709"/>
    </source>
</evidence>
<proteinExistence type="predicted"/>
<organism evidence="1 2">
    <name type="scientific">Leucogyrophana mollusca</name>
    <dbReference type="NCBI Taxonomy" id="85980"/>
    <lineage>
        <taxon>Eukaryota</taxon>
        <taxon>Fungi</taxon>
        <taxon>Dikarya</taxon>
        <taxon>Basidiomycota</taxon>
        <taxon>Agaricomycotina</taxon>
        <taxon>Agaricomycetes</taxon>
        <taxon>Agaricomycetidae</taxon>
        <taxon>Boletales</taxon>
        <taxon>Boletales incertae sedis</taxon>
        <taxon>Leucogyrophana</taxon>
    </lineage>
</organism>
<name>A0ACB8BTA9_9AGAM</name>
<protein>
    <submittedName>
        <fullName evidence="1">Uncharacterized protein</fullName>
    </submittedName>
</protein>
<evidence type="ECO:0000313" key="1">
    <source>
        <dbReference type="EMBL" id="KAH7928082.1"/>
    </source>
</evidence>
<dbReference type="EMBL" id="MU266357">
    <property type="protein sequence ID" value="KAH7928082.1"/>
    <property type="molecule type" value="Genomic_DNA"/>
</dbReference>
<reference evidence="1" key="1">
    <citation type="journal article" date="2021" name="New Phytol.">
        <title>Evolutionary innovations through gain and loss of genes in the ectomycorrhizal Boletales.</title>
        <authorList>
            <person name="Wu G."/>
            <person name="Miyauchi S."/>
            <person name="Morin E."/>
            <person name="Kuo A."/>
            <person name="Drula E."/>
            <person name="Varga T."/>
            <person name="Kohler A."/>
            <person name="Feng B."/>
            <person name="Cao Y."/>
            <person name="Lipzen A."/>
            <person name="Daum C."/>
            <person name="Hundley H."/>
            <person name="Pangilinan J."/>
            <person name="Johnson J."/>
            <person name="Barry K."/>
            <person name="LaButti K."/>
            <person name="Ng V."/>
            <person name="Ahrendt S."/>
            <person name="Min B."/>
            <person name="Choi I.G."/>
            <person name="Park H."/>
            <person name="Plett J.M."/>
            <person name="Magnuson J."/>
            <person name="Spatafora J.W."/>
            <person name="Nagy L.G."/>
            <person name="Henrissat B."/>
            <person name="Grigoriev I.V."/>
            <person name="Yang Z.L."/>
            <person name="Xu J."/>
            <person name="Martin F.M."/>
        </authorList>
    </citation>
    <scope>NUCLEOTIDE SEQUENCE</scope>
    <source>
        <strain evidence="1">KUC20120723A-06</strain>
    </source>
</reference>